<organism evidence="1 2">
    <name type="scientific">Amygdalobacter nucleatus</name>
    <dbReference type="NCBI Taxonomy" id="3029274"/>
    <lineage>
        <taxon>Bacteria</taxon>
        <taxon>Bacillati</taxon>
        <taxon>Bacillota</taxon>
        <taxon>Clostridia</taxon>
        <taxon>Eubacteriales</taxon>
        <taxon>Oscillospiraceae</taxon>
        <taxon>Amygdalobacter</taxon>
    </lineage>
</organism>
<gene>
    <name evidence="1" type="ORF">HMPREF1872_00417</name>
</gene>
<dbReference type="PATRIC" id="fig|1497955.3.peg.401"/>
<name>A0A133YGC9_9FIRM</name>
<dbReference type="Pfam" id="PF14384">
    <property type="entry name" value="BrnA_antitoxin"/>
    <property type="match status" value="1"/>
</dbReference>
<dbReference type="STRING" id="1497955.HMPREF1872_00417"/>
<reference evidence="2" key="1">
    <citation type="submission" date="2016-01" db="EMBL/GenBank/DDBJ databases">
        <authorList>
            <person name="Mitreva M."/>
            <person name="Pepin K.H."/>
            <person name="Mihindukulasuriya K.A."/>
            <person name="Fulton R."/>
            <person name="Fronick C."/>
            <person name="O'Laughlin M."/>
            <person name="Miner T."/>
            <person name="Herter B."/>
            <person name="Rosa B.A."/>
            <person name="Cordes M."/>
            <person name="Tomlinson C."/>
            <person name="Wollam A."/>
            <person name="Palsikar V.B."/>
            <person name="Mardis E.R."/>
            <person name="Wilson R.K."/>
        </authorList>
    </citation>
    <scope>NUCLEOTIDE SEQUENCE [LARGE SCALE GENOMIC DNA]</scope>
    <source>
        <strain evidence="2">KA00274</strain>
    </source>
</reference>
<protein>
    <submittedName>
        <fullName evidence="1">Toxin-antitoxin system, antitoxin component, ribbon-helix-helix domain protein</fullName>
    </submittedName>
</protein>
<sequence>MTKQLSSLITLSILVSKKDSLSWALILRRKFALSAIVIEKMMTLSESYRLAKPQRKKVSHMLNEYDIEKLNPRQNPYAKELKKQVTIKISPNVIDYFKQEAMQTGIPYQTLINLYLLDCINKNKKLNLTWESKQKSAD</sequence>
<evidence type="ECO:0000313" key="2">
    <source>
        <dbReference type="Proteomes" id="UP000070080"/>
    </source>
</evidence>
<accession>A0A133YGC9</accession>
<dbReference type="EMBL" id="LSCV01000005">
    <property type="protein sequence ID" value="KXB42243.1"/>
    <property type="molecule type" value="Genomic_DNA"/>
</dbReference>
<comment type="caution">
    <text evidence="1">The sequence shown here is derived from an EMBL/GenBank/DDBJ whole genome shotgun (WGS) entry which is preliminary data.</text>
</comment>
<proteinExistence type="predicted"/>
<dbReference type="Proteomes" id="UP000070080">
    <property type="component" value="Unassembled WGS sequence"/>
</dbReference>
<keyword evidence="2" id="KW-1185">Reference proteome</keyword>
<dbReference type="AlphaFoldDB" id="A0A133YGC9"/>
<evidence type="ECO:0000313" key="1">
    <source>
        <dbReference type="EMBL" id="KXB42243.1"/>
    </source>
</evidence>
<dbReference type="InterPro" id="IPR025528">
    <property type="entry name" value="BrnA_antitoxin"/>
</dbReference>